<dbReference type="RefSeq" id="WP_108129325.1">
    <property type="nucleotide sequence ID" value="NZ_QBKP01000008.1"/>
</dbReference>
<comment type="caution">
    <text evidence="1">The sequence shown here is derived from an EMBL/GenBank/DDBJ whole genome shotgun (WGS) entry which is preliminary data.</text>
</comment>
<protein>
    <recommendedName>
        <fullName evidence="3">Minor tail protein Z (GPZ)</fullName>
    </recommendedName>
</protein>
<evidence type="ECO:0000313" key="2">
    <source>
        <dbReference type="Proteomes" id="UP000244224"/>
    </source>
</evidence>
<sequence>MEFAVVLEAFPTTGYIADLSPDQVATAARMALNKIADRTRTRADRALREQIAFPAAFLGPSGKRLWVQTKASNQSLQAVIRGRGQTTSLARFAGNTKPTSGKQRPKGGGVQVQVKAGGAKKFIERAFIMQLRGDNRGLAVRTKDGMRPRGAYVPKEIGKNLWLLYGPSVDQALINSRHEGIYEDLGPEVLDALDAEFRRLIDLRISDA</sequence>
<keyword evidence="2" id="KW-1185">Reference proteome</keyword>
<proteinExistence type="predicted"/>
<reference evidence="1 2" key="1">
    <citation type="submission" date="2018-04" db="EMBL/GenBank/DDBJ databases">
        <title>Genomic Encyclopedia of Archaeal and Bacterial Type Strains, Phase II (KMG-II): from individual species to whole genera.</title>
        <authorList>
            <person name="Goeker M."/>
        </authorList>
    </citation>
    <scope>NUCLEOTIDE SEQUENCE [LARGE SCALE GENOMIC DNA]</scope>
    <source>
        <strain evidence="1 2">DSM 21823</strain>
    </source>
</reference>
<evidence type="ECO:0008006" key="3">
    <source>
        <dbReference type="Google" id="ProtNLM"/>
    </source>
</evidence>
<accession>A0A2T6AZ19</accession>
<dbReference type="EMBL" id="QBKP01000008">
    <property type="protein sequence ID" value="PTX49055.1"/>
    <property type="molecule type" value="Genomic_DNA"/>
</dbReference>
<name>A0A2T6AZ19_9RHOB</name>
<dbReference type="OrthoDB" id="8448987at2"/>
<gene>
    <name evidence="1" type="ORF">C8N34_108165</name>
</gene>
<evidence type="ECO:0000313" key="1">
    <source>
        <dbReference type="EMBL" id="PTX49055.1"/>
    </source>
</evidence>
<organism evidence="1 2">
    <name type="scientific">Gemmobacter caeni</name>
    <dbReference type="NCBI Taxonomy" id="589035"/>
    <lineage>
        <taxon>Bacteria</taxon>
        <taxon>Pseudomonadati</taxon>
        <taxon>Pseudomonadota</taxon>
        <taxon>Alphaproteobacteria</taxon>
        <taxon>Rhodobacterales</taxon>
        <taxon>Paracoccaceae</taxon>
        <taxon>Gemmobacter</taxon>
    </lineage>
</organism>
<dbReference type="Proteomes" id="UP000244224">
    <property type="component" value="Unassembled WGS sequence"/>
</dbReference>
<dbReference type="AlphaFoldDB" id="A0A2T6AZ19"/>